<organism evidence="2 3">
    <name type="scientific">Streptomyces glaucescens</name>
    <dbReference type="NCBI Taxonomy" id="1907"/>
    <lineage>
        <taxon>Bacteria</taxon>
        <taxon>Bacillati</taxon>
        <taxon>Actinomycetota</taxon>
        <taxon>Actinomycetes</taxon>
        <taxon>Kitasatosporales</taxon>
        <taxon>Streptomycetaceae</taxon>
        <taxon>Streptomyces</taxon>
    </lineage>
</organism>
<dbReference type="RefSeq" id="WP_043504535.1">
    <property type="nucleotide sequence ID" value="NZ_CP009438.1"/>
</dbReference>
<dbReference type="eggNOG" id="ENOG5031IYN">
    <property type="taxonomic scope" value="Bacteria"/>
</dbReference>
<accession>A0A089XI50</accession>
<dbReference type="STRING" id="1907.SGLAU_24615"/>
<name>A0A089XI50_STRGA</name>
<protein>
    <submittedName>
        <fullName evidence="2">Putative membrane protein</fullName>
    </submittedName>
</protein>
<keyword evidence="1" id="KW-1133">Transmembrane helix</keyword>
<dbReference type="HOGENOM" id="CLU_1377454_0_0_11"/>
<dbReference type="OrthoDB" id="4306395at2"/>
<sequence length="201" mass="21466">MLTRLSVILFVLAAILLLMACVRADRVRSWRESLNPSAPAVPDAAFVVARLTFVGLAVGCVVLGVRGLGVEDGSKWSDDELASAVEQATYELDGFLYRTDESGEPVVFLYEYDTLIETEVAENGGGDAPQDGVDASPLAGNTDADAYFTVTANGADSAFCTHVERVRSKEDDYTPPGIAGRPGTYTELGYRLDVTTREGAC</sequence>
<dbReference type="KEGG" id="sgu:SGLAU_24615"/>
<reference evidence="3" key="1">
    <citation type="journal article" date="2015" name="J. Biotechnol.">
        <title>Complete genome sequence of the actinobacterium Streptomyces glaucescens GLA.O (DSM 40922) consisting of a linear chromosome and one linear plasmid.</title>
        <authorList>
            <person name="Ortseifen V."/>
            <person name="Winkler A."/>
            <person name="Albersmeier A."/>
            <person name="Wendler S."/>
            <person name="Puhler A."/>
            <person name="Kalinowski J."/>
            <person name="Ruckert C."/>
        </authorList>
    </citation>
    <scope>NUCLEOTIDE SEQUENCE [LARGE SCALE GENOMIC DNA]</scope>
    <source>
        <strain evidence="3">DSM 40922 / GLA O</strain>
    </source>
</reference>
<evidence type="ECO:0000313" key="3">
    <source>
        <dbReference type="Proteomes" id="UP000029482"/>
    </source>
</evidence>
<keyword evidence="1" id="KW-0812">Transmembrane</keyword>
<keyword evidence="1" id="KW-0472">Membrane</keyword>
<dbReference type="Proteomes" id="UP000029482">
    <property type="component" value="Chromosome"/>
</dbReference>
<proteinExistence type="predicted"/>
<dbReference type="PROSITE" id="PS51257">
    <property type="entry name" value="PROKAR_LIPOPROTEIN"/>
    <property type="match status" value="1"/>
</dbReference>
<feature type="transmembrane region" description="Helical" evidence="1">
    <location>
        <begin position="44"/>
        <end position="65"/>
    </location>
</feature>
<keyword evidence="3" id="KW-1185">Reference proteome</keyword>
<evidence type="ECO:0000313" key="2">
    <source>
        <dbReference type="EMBL" id="AIS00865.1"/>
    </source>
</evidence>
<evidence type="ECO:0000256" key="1">
    <source>
        <dbReference type="SAM" id="Phobius"/>
    </source>
</evidence>
<dbReference type="AlphaFoldDB" id="A0A089XI50"/>
<dbReference type="EMBL" id="CP009438">
    <property type="protein sequence ID" value="AIS00865.1"/>
    <property type="molecule type" value="Genomic_DNA"/>
</dbReference>
<gene>
    <name evidence="2" type="ORF">SGLAU_24615</name>
</gene>